<dbReference type="InterPro" id="IPR037185">
    <property type="entry name" value="EmrE-like"/>
</dbReference>
<dbReference type="Pfam" id="PF00892">
    <property type="entry name" value="EamA"/>
    <property type="match status" value="2"/>
</dbReference>
<evidence type="ECO:0000256" key="1">
    <source>
        <dbReference type="ARBA" id="ARBA00004651"/>
    </source>
</evidence>
<dbReference type="RefSeq" id="WP_024731805.1">
    <property type="nucleotide sequence ID" value="NZ_CALBAT010000027.1"/>
</dbReference>
<feature type="transmembrane region" description="Helical" evidence="7">
    <location>
        <begin position="167"/>
        <end position="188"/>
    </location>
</feature>
<protein>
    <submittedName>
        <fullName evidence="9">EamA family transporter</fullName>
    </submittedName>
</protein>
<evidence type="ECO:0000259" key="8">
    <source>
        <dbReference type="Pfam" id="PF00892"/>
    </source>
</evidence>
<evidence type="ECO:0000256" key="6">
    <source>
        <dbReference type="ARBA" id="ARBA00023136"/>
    </source>
</evidence>
<evidence type="ECO:0000313" key="10">
    <source>
        <dbReference type="Proteomes" id="UP000261080"/>
    </source>
</evidence>
<evidence type="ECO:0000256" key="4">
    <source>
        <dbReference type="ARBA" id="ARBA00022692"/>
    </source>
</evidence>
<name>A0A3E3K2H4_9FIRM</name>
<dbReference type="PANTHER" id="PTHR32322:SF18">
    <property type="entry name" value="S-ADENOSYLMETHIONINE_S-ADENOSYLHOMOCYSTEINE TRANSPORTER"/>
    <property type="match status" value="1"/>
</dbReference>
<evidence type="ECO:0000256" key="5">
    <source>
        <dbReference type="ARBA" id="ARBA00022989"/>
    </source>
</evidence>
<dbReference type="PROSITE" id="PS51257">
    <property type="entry name" value="PROKAR_LIPOPROTEIN"/>
    <property type="match status" value="1"/>
</dbReference>
<dbReference type="SUPFAM" id="SSF103481">
    <property type="entry name" value="Multidrug resistance efflux transporter EmrE"/>
    <property type="match status" value="2"/>
</dbReference>
<evidence type="ECO:0000256" key="3">
    <source>
        <dbReference type="ARBA" id="ARBA00022475"/>
    </source>
</evidence>
<evidence type="ECO:0000256" key="7">
    <source>
        <dbReference type="SAM" id="Phobius"/>
    </source>
</evidence>
<feature type="transmembrane region" description="Helical" evidence="7">
    <location>
        <begin position="144"/>
        <end position="161"/>
    </location>
</feature>
<feature type="domain" description="EamA" evidence="8">
    <location>
        <begin position="171"/>
        <end position="302"/>
    </location>
</feature>
<proteinExistence type="inferred from homology"/>
<feature type="domain" description="EamA" evidence="8">
    <location>
        <begin position="12"/>
        <end position="158"/>
    </location>
</feature>
<reference evidence="9 10" key="1">
    <citation type="submission" date="2018-08" db="EMBL/GenBank/DDBJ databases">
        <title>A genome reference for cultivated species of the human gut microbiota.</title>
        <authorList>
            <person name="Zou Y."/>
            <person name="Xue W."/>
            <person name="Luo G."/>
        </authorList>
    </citation>
    <scope>NUCLEOTIDE SEQUENCE [LARGE SCALE GENOMIC DNA]</scope>
    <source>
        <strain evidence="9 10">AF37-2AT</strain>
    </source>
</reference>
<keyword evidence="5 7" id="KW-1133">Transmembrane helix</keyword>
<dbReference type="Proteomes" id="UP000261080">
    <property type="component" value="Unassembled WGS sequence"/>
</dbReference>
<dbReference type="PANTHER" id="PTHR32322">
    <property type="entry name" value="INNER MEMBRANE TRANSPORTER"/>
    <property type="match status" value="1"/>
</dbReference>
<evidence type="ECO:0000256" key="2">
    <source>
        <dbReference type="ARBA" id="ARBA00007362"/>
    </source>
</evidence>
<dbReference type="GO" id="GO:0005886">
    <property type="term" value="C:plasma membrane"/>
    <property type="evidence" value="ECO:0007669"/>
    <property type="project" value="UniProtKB-SubCell"/>
</dbReference>
<comment type="similarity">
    <text evidence="2">Belongs to the EamA transporter family.</text>
</comment>
<comment type="caution">
    <text evidence="9">The sequence shown here is derived from an EMBL/GenBank/DDBJ whole genome shotgun (WGS) entry which is preliminary data.</text>
</comment>
<organism evidence="9 10">
    <name type="scientific">Sellimonas intestinalis</name>
    <dbReference type="NCBI Taxonomy" id="1653434"/>
    <lineage>
        <taxon>Bacteria</taxon>
        <taxon>Bacillati</taxon>
        <taxon>Bacillota</taxon>
        <taxon>Clostridia</taxon>
        <taxon>Lachnospirales</taxon>
        <taxon>Lachnospiraceae</taxon>
        <taxon>Sellimonas</taxon>
    </lineage>
</organism>
<comment type="subcellular location">
    <subcellularLocation>
        <location evidence="1">Cell membrane</location>
        <topology evidence="1">Multi-pass membrane protein</topology>
    </subcellularLocation>
</comment>
<dbReference type="InterPro" id="IPR000620">
    <property type="entry name" value="EamA_dom"/>
</dbReference>
<feature type="transmembrane region" description="Helical" evidence="7">
    <location>
        <begin position="263"/>
        <end position="283"/>
    </location>
</feature>
<feature type="transmembrane region" description="Helical" evidence="7">
    <location>
        <begin position="230"/>
        <end position="251"/>
    </location>
</feature>
<evidence type="ECO:0000313" key="9">
    <source>
        <dbReference type="EMBL" id="RGE87760.1"/>
    </source>
</evidence>
<dbReference type="InterPro" id="IPR050638">
    <property type="entry name" value="AA-Vitamin_Transporters"/>
</dbReference>
<feature type="transmembrane region" description="Helical" evidence="7">
    <location>
        <begin position="41"/>
        <end position="64"/>
    </location>
</feature>
<dbReference type="OrthoDB" id="9810818at2"/>
<keyword evidence="10" id="KW-1185">Reference proteome</keyword>
<dbReference type="EMBL" id="QVLX01000003">
    <property type="protein sequence ID" value="RGE87760.1"/>
    <property type="molecule type" value="Genomic_DNA"/>
</dbReference>
<gene>
    <name evidence="9" type="ORF">DW016_06455</name>
</gene>
<feature type="transmembrane region" description="Helical" evidence="7">
    <location>
        <begin position="115"/>
        <end position="132"/>
    </location>
</feature>
<sequence length="310" mass="33308">MKSHFTPHKDITGTLSILLATLCWGFSGCSGQYLLHDLALPTPVVLCIRQISAGIILIALDLLFRKSTQRHASCRSSIRTSKKDLLILIFFAIFGICLTQYTFFMAIYYSDSGTATVLQYLSTILIFLVTCVRTKTLPTKTESAAVLAAVAGTFLISTGGWPGNLAISGYALLFGVICAISYSTYTLIPGRIVRTYGAKYVVGRGMLISGILLSLFVRPWTYEIPLSSEVNLGFCGLILVGTAAGSTFYHFGASLLSPVKAGTLANFDPVSSVLLTALLLGTTFTATDLAGFFCIIGAVFLLQLCRGRLT</sequence>
<dbReference type="AlphaFoldDB" id="A0A3E3K2H4"/>
<keyword evidence="6 7" id="KW-0472">Membrane</keyword>
<accession>A0A3E3K2H4</accession>
<feature type="transmembrane region" description="Helical" evidence="7">
    <location>
        <begin position="85"/>
        <end position="109"/>
    </location>
</feature>
<keyword evidence="3" id="KW-1003">Cell membrane</keyword>
<feature type="transmembrane region" description="Helical" evidence="7">
    <location>
        <begin position="200"/>
        <end position="218"/>
    </location>
</feature>
<keyword evidence="4 7" id="KW-0812">Transmembrane</keyword>